<evidence type="ECO:0000313" key="4">
    <source>
        <dbReference type="EMBL" id="TFD26080.1"/>
    </source>
</evidence>
<dbReference type="AlphaFoldDB" id="A0A4R8ZF24"/>
<keyword evidence="5" id="KW-1185">Reference proteome</keyword>
<gene>
    <name evidence="4" type="ORF">E3T27_08365</name>
</gene>
<dbReference type="Pfam" id="PF17775">
    <property type="entry name" value="YchJ_M-like"/>
    <property type="match status" value="1"/>
</dbReference>
<dbReference type="InterPro" id="IPR023006">
    <property type="entry name" value="YchJ-like"/>
</dbReference>
<feature type="domain" description="YchJ-like middle NTF2-like" evidence="3">
    <location>
        <begin position="36"/>
        <end position="130"/>
    </location>
</feature>
<dbReference type="HAMAP" id="MF_00612">
    <property type="entry name" value="UPF0225"/>
    <property type="match status" value="1"/>
</dbReference>
<name>A0A4R8ZF24_9MICO</name>
<organism evidence="4 5">
    <name type="scientific">Cryobacterium lyxosi</name>
    <dbReference type="NCBI Taxonomy" id="1259228"/>
    <lineage>
        <taxon>Bacteria</taxon>
        <taxon>Bacillati</taxon>
        <taxon>Actinomycetota</taxon>
        <taxon>Actinomycetes</taxon>
        <taxon>Micrococcales</taxon>
        <taxon>Microbacteriaceae</taxon>
        <taxon>Cryobacterium</taxon>
    </lineage>
</organism>
<dbReference type="Pfam" id="PF02810">
    <property type="entry name" value="SEC-C"/>
    <property type="match status" value="1"/>
</dbReference>
<comment type="similarity">
    <text evidence="1 2">Belongs to the UPF0225 family.</text>
</comment>
<dbReference type="InterPro" id="IPR048469">
    <property type="entry name" value="YchJ-like_M"/>
</dbReference>
<dbReference type="InterPro" id="IPR004027">
    <property type="entry name" value="SEC_C_motif"/>
</dbReference>
<dbReference type="Gene3D" id="3.10.450.50">
    <property type="match status" value="1"/>
</dbReference>
<dbReference type="Proteomes" id="UP000298424">
    <property type="component" value="Unassembled WGS sequence"/>
</dbReference>
<comment type="caution">
    <text evidence="4">The sequence shown here is derived from an EMBL/GenBank/DDBJ whole genome shotgun (WGS) entry which is preliminary data.</text>
</comment>
<accession>A0A4R8ZF24</accession>
<evidence type="ECO:0000256" key="1">
    <source>
        <dbReference type="ARBA" id="ARBA00010839"/>
    </source>
</evidence>
<reference evidence="4 5" key="1">
    <citation type="submission" date="2019-03" db="EMBL/GenBank/DDBJ databases">
        <title>Genomics of glacier-inhabiting Cryobacterium strains.</title>
        <authorList>
            <person name="Liu Q."/>
            <person name="Xin Y.-H."/>
        </authorList>
    </citation>
    <scope>NUCLEOTIDE SEQUENCE [LARGE SCALE GENOMIC DNA]</scope>
    <source>
        <strain evidence="4 5">TMT1-1</strain>
    </source>
</reference>
<dbReference type="OrthoDB" id="21421at2"/>
<dbReference type="InterPro" id="IPR032710">
    <property type="entry name" value="NTF2-like_dom_sf"/>
</dbReference>
<sequence>MSAQPITVHQRCPCLSGDTYSVCCGRYHSGAASPPTAEWLMRSRYSAFYLGNAQYVLKTWHQQTRPESFELDPEITWRRLDIVRTERGGLLDKEGIVEFAAHYREDGIARQQKEISRFLKVDRQWYYLDAAAEGLASA</sequence>
<protein>
    <recommendedName>
        <fullName evidence="2">UPF0225 protein E3T27_08365</fullName>
    </recommendedName>
</protein>
<dbReference type="SUPFAM" id="SSF54427">
    <property type="entry name" value="NTF2-like"/>
    <property type="match status" value="1"/>
</dbReference>
<dbReference type="PANTHER" id="PTHR33747:SF1">
    <property type="entry name" value="ADENYLATE CYCLASE-ASSOCIATED CAP C-TERMINAL DOMAIN-CONTAINING PROTEIN"/>
    <property type="match status" value="1"/>
</dbReference>
<proteinExistence type="inferred from homology"/>
<evidence type="ECO:0000313" key="5">
    <source>
        <dbReference type="Proteomes" id="UP000298424"/>
    </source>
</evidence>
<evidence type="ECO:0000256" key="2">
    <source>
        <dbReference type="HAMAP-Rule" id="MF_00612"/>
    </source>
</evidence>
<evidence type="ECO:0000259" key="3">
    <source>
        <dbReference type="Pfam" id="PF17775"/>
    </source>
</evidence>
<dbReference type="PANTHER" id="PTHR33747">
    <property type="entry name" value="UPF0225 PROTEIN SCO1677"/>
    <property type="match status" value="1"/>
</dbReference>
<dbReference type="EMBL" id="SOGT01000011">
    <property type="protein sequence ID" value="TFD26080.1"/>
    <property type="molecule type" value="Genomic_DNA"/>
</dbReference>